<evidence type="ECO:0000313" key="3">
    <source>
        <dbReference type="Proteomes" id="UP000007799"/>
    </source>
</evidence>
<feature type="compositionally biased region" description="Basic residues" evidence="1">
    <location>
        <begin position="155"/>
        <end position="165"/>
    </location>
</feature>
<dbReference type="EMBL" id="GL832974">
    <property type="protein sequence ID" value="EGD76468.1"/>
    <property type="molecule type" value="Genomic_DNA"/>
</dbReference>
<accession>F2UH69</accession>
<dbReference type="RefSeq" id="XP_004991383.1">
    <property type="nucleotide sequence ID" value="XM_004991326.1"/>
</dbReference>
<proteinExistence type="predicted"/>
<feature type="region of interest" description="Disordered" evidence="1">
    <location>
        <begin position="81"/>
        <end position="129"/>
    </location>
</feature>
<dbReference type="KEGG" id="sre:PTSG_07585"/>
<feature type="compositionally biased region" description="Basic and acidic residues" evidence="1">
    <location>
        <begin position="143"/>
        <end position="154"/>
    </location>
</feature>
<dbReference type="InParanoid" id="F2UH69"/>
<evidence type="ECO:0000313" key="2">
    <source>
        <dbReference type="EMBL" id="EGD76468.1"/>
    </source>
</evidence>
<reference evidence="2" key="1">
    <citation type="submission" date="2009-08" db="EMBL/GenBank/DDBJ databases">
        <title>Annotation of Salpingoeca rosetta.</title>
        <authorList>
            <consortium name="The Broad Institute Genome Sequencing Platform"/>
            <person name="Russ C."/>
            <person name="Cuomo C."/>
            <person name="Burger G."/>
            <person name="Gray M.W."/>
            <person name="Holland P.W.H."/>
            <person name="King N."/>
            <person name="Lang F.B.F."/>
            <person name="Roger A.J."/>
            <person name="Ruiz-Trillo I."/>
            <person name="Young S.K."/>
            <person name="Zeng Q."/>
            <person name="Gargeya S."/>
            <person name="Alvarado L."/>
            <person name="Berlin A."/>
            <person name="Chapman S.B."/>
            <person name="Chen Z."/>
            <person name="Freedman E."/>
            <person name="Gellesch M."/>
            <person name="Goldberg J."/>
            <person name="Griggs A."/>
            <person name="Gujja S."/>
            <person name="Heilman E."/>
            <person name="Heiman D."/>
            <person name="Howarth C."/>
            <person name="Mehta T."/>
            <person name="Neiman D."/>
            <person name="Pearson M."/>
            <person name="Roberts A."/>
            <person name="Saif S."/>
            <person name="Shea T."/>
            <person name="Shenoy N."/>
            <person name="Sisk P."/>
            <person name="Stolte C."/>
            <person name="Sykes S."/>
            <person name="White J."/>
            <person name="Yandava C."/>
            <person name="Haas B."/>
            <person name="Nusbaum C."/>
            <person name="Birren B."/>
        </authorList>
    </citation>
    <scope>NUCLEOTIDE SEQUENCE [LARGE SCALE GENOMIC DNA]</scope>
    <source>
        <strain evidence="2">ATCC 50818</strain>
    </source>
</reference>
<dbReference type="AlphaFoldDB" id="F2UH69"/>
<gene>
    <name evidence="2" type="ORF">PTSG_07585</name>
</gene>
<name>F2UH69_SALR5</name>
<organism evidence="3">
    <name type="scientific">Salpingoeca rosetta (strain ATCC 50818 / BSB-021)</name>
    <dbReference type="NCBI Taxonomy" id="946362"/>
    <lineage>
        <taxon>Eukaryota</taxon>
        <taxon>Choanoflagellata</taxon>
        <taxon>Craspedida</taxon>
        <taxon>Salpingoecidae</taxon>
        <taxon>Salpingoeca</taxon>
    </lineage>
</organism>
<evidence type="ECO:0000256" key="1">
    <source>
        <dbReference type="SAM" id="MobiDB-lite"/>
    </source>
</evidence>
<keyword evidence="3" id="KW-1185">Reference proteome</keyword>
<protein>
    <submittedName>
        <fullName evidence="2">Uncharacterized protein</fullName>
    </submittedName>
</protein>
<feature type="region of interest" description="Disordered" evidence="1">
    <location>
        <begin position="143"/>
        <end position="165"/>
    </location>
</feature>
<sequence length="165" mass="18448">MVSHMAAILEVQIVNQRAPITFMTSSRRANAFAASLINLRVFRSNLPSPDADPPLLWCCSRTLDSTFVTGIPMLRASHRPLNSELAHSRTTKGPTTRPSHAMPRPPSFQLPRSSPCCREDTRPETYTSKQLNRMFDIAVRKGEAKASKYIDRVSKKSSSKKSKGY</sequence>
<dbReference type="Proteomes" id="UP000007799">
    <property type="component" value="Unassembled WGS sequence"/>
</dbReference>
<dbReference type="GeneID" id="16071944"/>